<dbReference type="GO" id="GO:0005509">
    <property type="term" value="F:calcium ion binding"/>
    <property type="evidence" value="ECO:0007669"/>
    <property type="project" value="InterPro"/>
</dbReference>
<dbReference type="Pfam" id="PF00387">
    <property type="entry name" value="PI-PLC-Y"/>
    <property type="match status" value="1"/>
</dbReference>
<keyword evidence="6" id="KW-0807">Transducer</keyword>
<dbReference type="PRINTS" id="PR00390">
    <property type="entry name" value="PHPHLIPASEC"/>
</dbReference>
<keyword evidence="12" id="KW-1185">Reference proteome</keyword>
<evidence type="ECO:0000256" key="5">
    <source>
        <dbReference type="ARBA" id="ARBA00023098"/>
    </source>
</evidence>
<dbReference type="InterPro" id="IPR011992">
    <property type="entry name" value="EF-hand-dom_pair"/>
</dbReference>
<comment type="caution">
    <text evidence="11">The sequence shown here is derived from an EMBL/GenBank/DDBJ whole genome shotgun (WGS) entry which is preliminary data.</text>
</comment>
<dbReference type="Pfam" id="PF00388">
    <property type="entry name" value="PI-PLC-X"/>
    <property type="match status" value="1"/>
</dbReference>
<dbReference type="PROSITE" id="PS50007">
    <property type="entry name" value="PIPLC_X_DOMAIN"/>
    <property type="match status" value="1"/>
</dbReference>
<organism evidence="11 12">
    <name type="scientific">Hanseniaspora valbyensis NRRL Y-1626</name>
    <dbReference type="NCBI Taxonomy" id="766949"/>
    <lineage>
        <taxon>Eukaryota</taxon>
        <taxon>Fungi</taxon>
        <taxon>Dikarya</taxon>
        <taxon>Ascomycota</taxon>
        <taxon>Saccharomycotina</taxon>
        <taxon>Saccharomycetes</taxon>
        <taxon>Saccharomycodales</taxon>
        <taxon>Saccharomycodaceae</taxon>
        <taxon>Hanseniaspora</taxon>
    </lineage>
</organism>
<feature type="region of interest" description="Disordered" evidence="8">
    <location>
        <begin position="1"/>
        <end position="20"/>
    </location>
</feature>
<evidence type="ECO:0000256" key="2">
    <source>
        <dbReference type="ARBA" id="ARBA00022801"/>
    </source>
</evidence>
<dbReference type="SUPFAM" id="SSF47473">
    <property type="entry name" value="EF-hand"/>
    <property type="match status" value="1"/>
</dbReference>
<evidence type="ECO:0000256" key="1">
    <source>
        <dbReference type="ARBA" id="ARBA00012368"/>
    </source>
</evidence>
<name>A0A1B7TAX1_9ASCO</name>
<keyword evidence="3" id="KW-0106">Calcium</keyword>
<sequence length="959" mass="110971">MSSNQNIQTSTNKNLQKEIKKQSINSTSLNSFLKNSTSLSSSSSFSSKSKHSFNSLIFNRSKTVNKLINPFFKKLNGEKTFEDKTTILDQKGDFEFGISTSQQHNMGFDLRSQSTVASLSSDFLITPKISNISLESSVNSEVPILSDLKNDDYKFSSIFENSDNESAFFELDDIHNLSQEKQNFKQNAPYLSVSKFPREKIHSYIQQLSSSGIILTKVSRKKKVKYTFKLLGNQLLNWKDKYVDLSQIKDIRVFGEGANYREQFNISKEVGGNWITIIYQVPKNKLKAVHCYSSSNSQILKFYISILYLVKKKHEMVEQLALPNIDEFIDYHWKDSSFNGLEFTDVKKLCAKFNIFCSEKYLKNLFEKSDLNNDNLLDYLEFQTFVKFLKKKPDIEAVYKKYTSKVSSLMTIDDFRNFLLESQRITDKSEQDEILNSLNVDYDNNAISLLEFTIFLEKEPYLQNSDNDSSYYDHPLNQYFISSSHNTYLRGSQIGDGSTIESYIEVLQKGCRCVEVDVWDGEDGPVVCHGILSGSISLKSVLEVIRKYAFITSSFPLIVSFEVHCKSEYQYVMIYLIKDYFQGFLHHKFEDGRIPTPNELKGKVILKFTKRGKIYENDNDSNESSSDDEFISNIKQELSPSGNSKFNLTDKYKKRVSILPELLQLAAIQGIKYRNFQLPESKKLEHSFSLSEKQLNEMKEETLTRYFIDKHNRRFFMRIYPHAFRYKSTNFNNPLEYWELGVQMVAINWQTNDLGQCLNIAMFKQPISNDGTTQWNSGYVLKPGFMLPKVKVKEMKQFYANVDKNMPVVTYEIDLISGHLLNKPDHWNISNNIHAADIDLVVEYEIFTIKKNESLIGNSLNLKNGTKIGNCKGQTKYFRDNGICPIWNSKLTFQTKYPEFTILSLKVKTRDGYNLGECYVKVYDLKQGYRHIPLNNATTGENFIFSKLFLKIICIDNKI</sequence>
<dbReference type="Gene3D" id="3.20.20.190">
    <property type="entry name" value="Phosphatidylinositol (PI) phosphodiesterase"/>
    <property type="match status" value="1"/>
</dbReference>
<evidence type="ECO:0000313" key="11">
    <source>
        <dbReference type="EMBL" id="OBA25868.1"/>
    </source>
</evidence>
<proteinExistence type="predicted"/>
<dbReference type="GO" id="GO:0016042">
    <property type="term" value="P:lipid catabolic process"/>
    <property type="evidence" value="ECO:0007669"/>
    <property type="project" value="UniProtKB-KW"/>
</dbReference>
<reference evidence="12" key="1">
    <citation type="journal article" date="2016" name="Proc. Natl. Acad. Sci. U.S.A.">
        <title>Comparative genomics of biotechnologically important yeasts.</title>
        <authorList>
            <person name="Riley R."/>
            <person name="Haridas S."/>
            <person name="Wolfe K.H."/>
            <person name="Lopes M.R."/>
            <person name="Hittinger C.T."/>
            <person name="Goeker M."/>
            <person name="Salamov A.A."/>
            <person name="Wisecaver J.H."/>
            <person name="Long T.M."/>
            <person name="Calvey C.H."/>
            <person name="Aerts A.L."/>
            <person name="Barry K.W."/>
            <person name="Choi C."/>
            <person name="Clum A."/>
            <person name="Coughlan A.Y."/>
            <person name="Deshpande S."/>
            <person name="Douglass A.P."/>
            <person name="Hanson S.J."/>
            <person name="Klenk H.-P."/>
            <person name="LaButti K.M."/>
            <person name="Lapidus A."/>
            <person name="Lindquist E.A."/>
            <person name="Lipzen A.M."/>
            <person name="Meier-Kolthoff J.P."/>
            <person name="Ohm R.A."/>
            <person name="Otillar R.P."/>
            <person name="Pangilinan J.L."/>
            <person name="Peng Y."/>
            <person name="Rokas A."/>
            <person name="Rosa C.A."/>
            <person name="Scheuner C."/>
            <person name="Sibirny A.A."/>
            <person name="Slot J.C."/>
            <person name="Stielow J.B."/>
            <person name="Sun H."/>
            <person name="Kurtzman C.P."/>
            <person name="Blackwell M."/>
            <person name="Grigoriev I.V."/>
            <person name="Jeffries T.W."/>
        </authorList>
    </citation>
    <scope>NUCLEOTIDE SEQUENCE [LARGE SCALE GENOMIC DNA]</scope>
    <source>
        <strain evidence="12">NRRL Y-1626</strain>
    </source>
</reference>
<evidence type="ECO:0000256" key="6">
    <source>
        <dbReference type="ARBA" id="ARBA00023224"/>
    </source>
</evidence>
<evidence type="ECO:0000256" key="4">
    <source>
        <dbReference type="ARBA" id="ARBA00022963"/>
    </source>
</evidence>
<evidence type="ECO:0000256" key="8">
    <source>
        <dbReference type="SAM" id="MobiDB-lite"/>
    </source>
</evidence>
<dbReference type="InterPro" id="IPR001711">
    <property type="entry name" value="PLipase_C_Pinositol-sp_Y"/>
</dbReference>
<dbReference type="InterPro" id="IPR000008">
    <property type="entry name" value="C2_dom"/>
</dbReference>
<evidence type="ECO:0000256" key="7">
    <source>
        <dbReference type="RuleBase" id="RU361133"/>
    </source>
</evidence>
<dbReference type="GO" id="GO:0004435">
    <property type="term" value="F:phosphatidylinositol-4,5-bisphosphate phospholipase C activity"/>
    <property type="evidence" value="ECO:0007669"/>
    <property type="project" value="UniProtKB-EC"/>
</dbReference>
<dbReference type="InterPro" id="IPR018247">
    <property type="entry name" value="EF_Hand_1_Ca_BS"/>
</dbReference>
<dbReference type="SUPFAM" id="SSF51695">
    <property type="entry name" value="PLC-like phosphodiesterases"/>
    <property type="match status" value="1"/>
</dbReference>
<dbReference type="GO" id="GO:0048015">
    <property type="term" value="P:phosphatidylinositol-mediated signaling"/>
    <property type="evidence" value="ECO:0007669"/>
    <property type="project" value="TreeGrafter"/>
</dbReference>
<dbReference type="InterPro" id="IPR000909">
    <property type="entry name" value="PLipase_C_PInositol-sp_X_dom"/>
</dbReference>
<dbReference type="AlphaFoldDB" id="A0A1B7TAX1"/>
<dbReference type="InterPro" id="IPR035892">
    <property type="entry name" value="C2_domain_sf"/>
</dbReference>
<dbReference type="InterPro" id="IPR017946">
    <property type="entry name" value="PLC-like_Pdiesterase_TIM-brl"/>
</dbReference>
<dbReference type="PANTHER" id="PTHR10336">
    <property type="entry name" value="PHOSPHOINOSITIDE-SPECIFIC PHOSPHOLIPASE C FAMILY PROTEIN"/>
    <property type="match status" value="1"/>
</dbReference>
<dbReference type="SMART" id="SM00148">
    <property type="entry name" value="PLCXc"/>
    <property type="match status" value="1"/>
</dbReference>
<dbReference type="EMBL" id="LXPE01000037">
    <property type="protein sequence ID" value="OBA25868.1"/>
    <property type="molecule type" value="Genomic_DNA"/>
</dbReference>
<evidence type="ECO:0000313" key="12">
    <source>
        <dbReference type="Proteomes" id="UP000092321"/>
    </source>
</evidence>
<dbReference type="SUPFAM" id="SSF49562">
    <property type="entry name" value="C2 domain (Calcium/lipid-binding domain, CaLB)"/>
    <property type="match status" value="1"/>
</dbReference>
<feature type="domain" description="EF-hand" evidence="10">
    <location>
        <begin position="357"/>
        <end position="392"/>
    </location>
</feature>
<feature type="compositionally biased region" description="Polar residues" evidence="8">
    <location>
        <begin position="1"/>
        <end position="14"/>
    </location>
</feature>
<evidence type="ECO:0000259" key="9">
    <source>
        <dbReference type="PROSITE" id="PS50008"/>
    </source>
</evidence>
<dbReference type="PROSITE" id="PS50222">
    <property type="entry name" value="EF_HAND_2"/>
    <property type="match status" value="1"/>
</dbReference>
<protein>
    <recommendedName>
        <fullName evidence="1 7">Phosphoinositide phospholipase C</fullName>
        <ecNumber evidence="1 7">3.1.4.11</ecNumber>
    </recommendedName>
</protein>
<comment type="catalytic activity">
    <reaction evidence="7">
        <text>a 1,2-diacyl-sn-glycero-3-phospho-(1D-myo-inositol-4,5-bisphosphate) + H2O = 1D-myo-inositol 1,4,5-trisphosphate + a 1,2-diacyl-sn-glycerol + H(+)</text>
        <dbReference type="Rhea" id="RHEA:33179"/>
        <dbReference type="ChEBI" id="CHEBI:15377"/>
        <dbReference type="ChEBI" id="CHEBI:15378"/>
        <dbReference type="ChEBI" id="CHEBI:17815"/>
        <dbReference type="ChEBI" id="CHEBI:58456"/>
        <dbReference type="ChEBI" id="CHEBI:203600"/>
        <dbReference type="EC" id="3.1.4.11"/>
    </reaction>
</comment>
<dbReference type="Gene3D" id="1.10.238.10">
    <property type="entry name" value="EF-hand"/>
    <property type="match status" value="2"/>
</dbReference>
<dbReference type="InterPro" id="IPR002048">
    <property type="entry name" value="EF_hand_dom"/>
</dbReference>
<dbReference type="OrthoDB" id="269822at2759"/>
<dbReference type="EC" id="3.1.4.11" evidence="1 7"/>
<dbReference type="Proteomes" id="UP000092321">
    <property type="component" value="Unassembled WGS sequence"/>
</dbReference>
<keyword evidence="5 7" id="KW-0443">Lipid metabolism</keyword>
<accession>A0A1B7TAX1</accession>
<dbReference type="SMART" id="SM00149">
    <property type="entry name" value="PLCYc"/>
    <property type="match status" value="1"/>
</dbReference>
<dbReference type="CDD" id="cd00275">
    <property type="entry name" value="C2_PLC_like"/>
    <property type="match status" value="1"/>
</dbReference>
<gene>
    <name evidence="11" type="ORF">HANVADRAFT_53597</name>
</gene>
<dbReference type="PROSITE" id="PS00018">
    <property type="entry name" value="EF_HAND_1"/>
    <property type="match status" value="1"/>
</dbReference>
<dbReference type="SMART" id="SM00239">
    <property type="entry name" value="C2"/>
    <property type="match status" value="1"/>
</dbReference>
<keyword evidence="4 7" id="KW-0442">Lipid degradation</keyword>
<dbReference type="InterPro" id="IPR001192">
    <property type="entry name" value="PI-PLC_fam"/>
</dbReference>
<evidence type="ECO:0000259" key="10">
    <source>
        <dbReference type="PROSITE" id="PS50222"/>
    </source>
</evidence>
<keyword evidence="2 7" id="KW-0378">Hydrolase</keyword>
<dbReference type="GO" id="GO:0051209">
    <property type="term" value="P:release of sequestered calcium ion into cytosol"/>
    <property type="evidence" value="ECO:0007669"/>
    <property type="project" value="TreeGrafter"/>
</dbReference>
<dbReference type="Gene3D" id="2.60.40.150">
    <property type="entry name" value="C2 domain"/>
    <property type="match status" value="1"/>
</dbReference>
<dbReference type="PANTHER" id="PTHR10336:SF36">
    <property type="entry name" value="1-PHOSPHATIDYLINOSITOL 4,5-BISPHOSPHATE PHOSPHODIESTERASE BETA-4"/>
    <property type="match status" value="1"/>
</dbReference>
<feature type="domain" description="PI-PLC Y-box" evidence="9">
    <location>
        <begin position="668"/>
        <end position="786"/>
    </location>
</feature>
<dbReference type="PROSITE" id="PS50008">
    <property type="entry name" value="PIPLC_Y_DOMAIN"/>
    <property type="match status" value="1"/>
</dbReference>
<evidence type="ECO:0000256" key="3">
    <source>
        <dbReference type="ARBA" id="ARBA00022837"/>
    </source>
</evidence>